<gene>
    <name evidence="2" type="primary">OBP1</name>
</gene>
<dbReference type="InterPro" id="IPR036728">
    <property type="entry name" value="PBP_GOBP_sf"/>
</dbReference>
<dbReference type="Gene3D" id="1.10.238.20">
    <property type="entry name" value="Pheromone/general odorant binding protein domain"/>
    <property type="match status" value="1"/>
</dbReference>
<dbReference type="EMBL" id="KF487589">
    <property type="protein sequence ID" value="AII00987.1"/>
    <property type="molecule type" value="mRNA"/>
</dbReference>
<keyword evidence="1" id="KW-0732">Signal</keyword>
<name>A0A076E7C5_9NEOP</name>
<feature type="signal peptide" evidence="1">
    <location>
        <begin position="1"/>
        <end position="23"/>
    </location>
</feature>
<accession>A0A076E7C5</accession>
<sequence>MSAIRYFFIVLVFFVASLEYTSAEKLECNKSFENLFMSALRKCASEMGISEDEMPTVKKNHNIDDCMLSCVFQKMGVLATRK</sequence>
<feature type="chain" id="PRO_5001711090" evidence="1">
    <location>
        <begin position="24"/>
        <end position="82"/>
    </location>
</feature>
<dbReference type="GO" id="GO:0005549">
    <property type="term" value="F:odorant binding"/>
    <property type="evidence" value="ECO:0007669"/>
    <property type="project" value="InterPro"/>
</dbReference>
<dbReference type="Pfam" id="PF01395">
    <property type="entry name" value="PBP_GOBP"/>
    <property type="match status" value="1"/>
</dbReference>
<dbReference type="CDD" id="cd23992">
    <property type="entry name" value="PBP_GOBP"/>
    <property type="match status" value="1"/>
</dbReference>
<evidence type="ECO:0000256" key="1">
    <source>
        <dbReference type="SAM" id="SignalP"/>
    </source>
</evidence>
<dbReference type="InterPro" id="IPR006170">
    <property type="entry name" value="PBP/GOBP"/>
</dbReference>
<protein>
    <submittedName>
        <fullName evidence="2">Odorant binding protein</fullName>
    </submittedName>
</protein>
<dbReference type="AlphaFoldDB" id="A0A076E7C5"/>
<organism evidence="2">
    <name type="scientific">Dendrolimus kikuchii</name>
    <dbReference type="NCBI Taxonomy" id="765133"/>
    <lineage>
        <taxon>Eukaryota</taxon>
        <taxon>Metazoa</taxon>
        <taxon>Ecdysozoa</taxon>
        <taxon>Arthropoda</taxon>
        <taxon>Hexapoda</taxon>
        <taxon>Insecta</taxon>
        <taxon>Pterygota</taxon>
        <taxon>Neoptera</taxon>
        <taxon>Endopterygota</taxon>
        <taxon>Lepidoptera</taxon>
        <taxon>Glossata</taxon>
        <taxon>Ditrysia</taxon>
        <taxon>Bombycoidea</taxon>
        <taxon>Lasiocampidae</taxon>
        <taxon>Dendrolimus</taxon>
    </lineage>
</organism>
<dbReference type="SUPFAM" id="SSF47565">
    <property type="entry name" value="Insect pheromone/odorant-binding proteins"/>
    <property type="match status" value="1"/>
</dbReference>
<proteinExistence type="evidence at transcript level"/>
<evidence type="ECO:0000313" key="2">
    <source>
        <dbReference type="EMBL" id="AII00987.1"/>
    </source>
</evidence>
<reference evidence="2" key="1">
    <citation type="journal article" date="2014" name="Insect Biochem. Mol. Biol.">
        <title>Antennal transcriptome analysis and comparison of olfactory genes in two sympatric defoliators, Dendrolimus houi and Dendrolimus kikuchii (Lepidoptera: Lasiocampidae).</title>
        <authorList>
            <person name="Zhang S."/>
            <person name="Zhang Z."/>
            <person name="Wang H."/>
            <person name="Kong X."/>
        </authorList>
    </citation>
    <scope>NUCLEOTIDE SEQUENCE</scope>
</reference>